<dbReference type="Proteomes" id="UP001358193">
    <property type="component" value="Segment"/>
</dbReference>
<evidence type="ECO:0000313" key="2">
    <source>
        <dbReference type="Proteomes" id="UP001358193"/>
    </source>
</evidence>
<sequence>MSIYSNVYDENATKEDIRRANERLANSGKYYQDDTYNHGQYISTNTDFNSEKLRLEDFDELELYNKKVGKVIRIQPKNLYQFVINARANILKRKEFQFLKKIPMFNKDIIFSLYKDTAWTDGCRLFVNPLFAHILSQSGAHKSKNYSESEEGKDFIKNNKEDEITEKINDIQFSLIEFVLLHEVYHVIYEHIKRAHIKIKNPTQKEWDKSNICADLEINRDIVSYFYDEYCGVPEDLNFIWWQQEEFYNKNTNKPFSKECFETIYDNIKDECTNLIKDDTDFSQGRPEAEEISEDDLTELQKIYDTGYRYAIGKIIEGDIDPLNF</sequence>
<keyword evidence="1" id="KW-0540">Nuclease</keyword>
<accession>A0ABZ0Z667</accession>
<keyword evidence="1" id="KW-0255">Endonuclease</keyword>
<organism evidence="1 2">
    <name type="scientific">phage Lak_Megaphage_Sonny</name>
    <dbReference type="NCBI Taxonomy" id="3109229"/>
    <lineage>
        <taxon>Viruses</taxon>
        <taxon>Duplodnaviria</taxon>
        <taxon>Heunggongvirae</taxon>
        <taxon>Uroviricota</taxon>
        <taxon>Caudoviricetes</taxon>
        <taxon>Caudoviricetes code 15 clade</taxon>
    </lineage>
</organism>
<name>A0ABZ0Z667_9CAUD</name>
<protein>
    <submittedName>
        <fullName evidence="1">HNH endonuclease</fullName>
    </submittedName>
</protein>
<evidence type="ECO:0000313" key="1">
    <source>
        <dbReference type="EMBL" id="WQJ53625.1"/>
    </source>
</evidence>
<proteinExistence type="predicted"/>
<dbReference type="EMBL" id="OR769223">
    <property type="protein sequence ID" value="WQJ53625.1"/>
    <property type="molecule type" value="Genomic_DNA"/>
</dbReference>
<keyword evidence="1" id="KW-0378">Hydrolase</keyword>
<dbReference type="GO" id="GO:0004519">
    <property type="term" value="F:endonuclease activity"/>
    <property type="evidence" value="ECO:0007669"/>
    <property type="project" value="UniProtKB-KW"/>
</dbReference>
<keyword evidence="2" id="KW-1185">Reference proteome</keyword>
<reference evidence="1 2" key="1">
    <citation type="submission" date="2023-11" db="EMBL/GenBank/DDBJ databases">
        <authorList>
            <person name="Cook R."/>
            <person name="Crisci M."/>
            <person name="Pye H."/>
            <person name="Adriaenssens E."/>
            <person name="Santini J."/>
        </authorList>
    </citation>
    <scope>NUCLEOTIDE SEQUENCE [LARGE SCALE GENOMIC DNA]</scope>
    <source>
        <strain evidence="1">Lak_Megaphage_Sonny</strain>
    </source>
</reference>